<dbReference type="PROSITE" id="PS51257">
    <property type="entry name" value="PROKAR_LIPOPROTEIN"/>
    <property type="match status" value="1"/>
</dbReference>
<proteinExistence type="predicted"/>
<dbReference type="EMBL" id="KF900545">
    <property type="protein sequence ID" value="AIE98826.1"/>
    <property type="molecule type" value="Genomic_DNA"/>
</dbReference>
<sequence>MPHSVNRIAFAIGVVMALLLAGCLTAVREGDDVIILDNPEQLPESLPPVEVRHDAGCDDLNPIHCLLPFPSDAFLAEDATTTTGFRVNYSDTTLPGTGLMPHVEIAALNRFDGITPSTQIMTAFTTVPDLTGAADQYSIGDSLAADHPTILLNLDTGERVAHWVEVDARADRPTATIVFVRTLGALDYDTSYGVAFSGLTDTSADPIQPSDALRAIIEGNVTTSPDIESRRPAIDSLLDTLAAEGYARENVQAAWKFHTASHGSILGGMLAMRSDALDRLGEQGIGCNVTSAESNYGDDNKIFMRIHGTFTAPQYLESQEPPTLLNRSEDGTPEYVEDAEIPFTMVIPQVLADLNESGPLVVFGHGFLGTGEGTSDYVIGWAEEYKVSFVATDLYGWSSSDVGTLELGVVNPIFFQHQAERLQQALINKMSMIRTFKGVCSDLAEMQHNGTNLVDSSDVHYMGYSLGGIYGSSVVAISPDIDRAALWVGGSGFSTMVERSTNFAPWVEGFSSFAGYPQRNDRALLVGVIQQLWSVTDPETYLPFANSGYNGPAAGDVLGPFNFLSIISVNDAQVPALSSDRAARTAGVPVLDSSARLPHGLTPAAGPITGSAVVYWDGGYPTMPDDNSAPPLDQSSKAHNEIGPIEAVNDMVRDFLLTGIINDTCADTCTFDYAAESAE</sequence>
<organism evidence="1">
    <name type="scientific">uncultured marine group II/III euryarchaeote KM3_100_D04</name>
    <dbReference type="NCBI Taxonomy" id="1457841"/>
    <lineage>
        <taxon>Archaea</taxon>
        <taxon>Methanobacteriati</taxon>
        <taxon>Methanobacteriota</taxon>
        <taxon>environmental samples</taxon>
    </lineage>
</organism>
<evidence type="ECO:0000313" key="1">
    <source>
        <dbReference type="EMBL" id="AIE98826.1"/>
    </source>
</evidence>
<name>A0A075GA74_9EURY</name>
<protein>
    <submittedName>
        <fullName evidence="1">Uncharacterized protein</fullName>
    </submittedName>
</protein>
<reference evidence="1" key="1">
    <citation type="journal article" date="2014" name="Genome Biol. Evol.">
        <title>Pangenome evidence for extensive interdomain horizontal transfer affecting lineage core and shell genes in uncultured planktonic thaumarchaeota and euryarchaeota.</title>
        <authorList>
            <person name="Deschamps P."/>
            <person name="Zivanovic Y."/>
            <person name="Moreira D."/>
            <person name="Rodriguez-Valera F."/>
            <person name="Lopez-Garcia P."/>
        </authorList>
    </citation>
    <scope>NUCLEOTIDE SEQUENCE</scope>
</reference>
<dbReference type="AlphaFoldDB" id="A0A075GA74"/>
<dbReference type="Gene3D" id="3.40.50.1820">
    <property type="entry name" value="alpha/beta hydrolase"/>
    <property type="match status" value="1"/>
</dbReference>
<accession>A0A075GA74</accession>
<dbReference type="InterPro" id="IPR029058">
    <property type="entry name" value="AB_hydrolase_fold"/>
</dbReference>
<dbReference type="SUPFAM" id="SSF53474">
    <property type="entry name" value="alpha/beta-Hydrolases"/>
    <property type="match status" value="1"/>
</dbReference>